<dbReference type="EMBL" id="JBHRUJ010000017">
    <property type="protein sequence ID" value="MFC3212267.1"/>
    <property type="molecule type" value="Genomic_DNA"/>
</dbReference>
<proteinExistence type="inferred from homology"/>
<dbReference type="Proteomes" id="UP001595625">
    <property type="component" value="Unassembled WGS sequence"/>
</dbReference>
<gene>
    <name evidence="5" type="ORF">ACFOEJ_14360</name>
</gene>
<comment type="similarity">
    <text evidence="1">Belongs to the CdaR family.</text>
</comment>
<organism evidence="5 6">
    <name type="scientific">Planomicrobium okeanokoites</name>
    <name type="common">Planococcus okeanokoites</name>
    <name type="synonym">Flavobacterium okeanokoites</name>
    <dbReference type="NCBI Taxonomy" id="244"/>
    <lineage>
        <taxon>Bacteria</taxon>
        <taxon>Bacillati</taxon>
        <taxon>Bacillota</taxon>
        <taxon>Bacilli</taxon>
        <taxon>Bacillales</taxon>
        <taxon>Caryophanaceae</taxon>
        <taxon>Planomicrobium</taxon>
    </lineage>
</organism>
<evidence type="ECO:0000313" key="6">
    <source>
        <dbReference type="Proteomes" id="UP001595625"/>
    </source>
</evidence>
<comment type="caution">
    <text evidence="5">The sequence shown here is derived from an EMBL/GenBank/DDBJ whole genome shotgun (WGS) entry which is preliminary data.</text>
</comment>
<feature type="domain" description="CdaR GGDEF-like" evidence="4">
    <location>
        <begin position="318"/>
        <end position="441"/>
    </location>
</feature>
<dbReference type="InterPro" id="IPR025736">
    <property type="entry name" value="PucR_C-HTH_dom"/>
</dbReference>
<dbReference type="Pfam" id="PF13556">
    <property type="entry name" value="HTH_30"/>
    <property type="match status" value="1"/>
</dbReference>
<evidence type="ECO:0000259" key="3">
    <source>
        <dbReference type="Pfam" id="PF13556"/>
    </source>
</evidence>
<accession>A0ABV7KRY5</accession>
<dbReference type="PANTHER" id="PTHR33744:SF1">
    <property type="entry name" value="DNA-BINDING TRANSCRIPTIONAL ACTIVATOR ADER"/>
    <property type="match status" value="1"/>
</dbReference>
<name>A0ABV7KRY5_PLAOK</name>
<dbReference type="Pfam" id="PF17853">
    <property type="entry name" value="GGDEF_2"/>
    <property type="match status" value="1"/>
</dbReference>
<evidence type="ECO:0000256" key="1">
    <source>
        <dbReference type="ARBA" id="ARBA00006754"/>
    </source>
</evidence>
<keyword evidence="6" id="KW-1185">Reference proteome</keyword>
<reference evidence="6" key="1">
    <citation type="journal article" date="2019" name="Int. J. Syst. Evol. Microbiol.">
        <title>The Global Catalogue of Microorganisms (GCM) 10K type strain sequencing project: providing services to taxonomists for standard genome sequencing and annotation.</title>
        <authorList>
            <consortium name="The Broad Institute Genomics Platform"/>
            <consortium name="The Broad Institute Genome Sequencing Center for Infectious Disease"/>
            <person name="Wu L."/>
            <person name="Ma J."/>
        </authorList>
    </citation>
    <scope>NUCLEOTIDE SEQUENCE [LARGE SCALE GENOMIC DNA]</scope>
    <source>
        <strain evidence="6">CCM 320</strain>
    </source>
</reference>
<sequence length="558" mass="63416">MITVQDILNAEVFKDSQVIAGRNGLSRELSTITIAEVPDSANWLRGGELVCTTAFFVSNQVTHQQEWIESIIGNGASALVIKASRFLGVVPEAIVEVANRHHFPIISVAHEVTWPVVIEEFMDFFMNERMKIMQQVEEIQSDLTSLVLENASLDTIVGRIAQLIGNPVILEDANLQMISAGIPKSDLTAFEIEVLEERKTEDFKSRIVNTKFYRNIHQGVVDTQQETIISQKDEKRIKNIMIPVYSNKSIYGYLSMIDLKNPHLPIDRIILKTSTTALALSLMQQYVNKQTFRKKNLALIEDIISGRIHTKVVYDEDFLDINWSNPMAAIMIEVVGFNEDGNRVNDQYEELIYRMTQNHLKKYFGQVIIGNVGSLFTVLVSFNPKKVKEMPSVLKEIIGKLKSDLEEQFGKEKVLIGVGGAYTTLNLVSRSYKEANMALSVVRKFIWKGTLMFSDDIGIYRIFSMIENHEEIEDFCNSYLEDLKKYDKEHGNVLLETLHVFLLSDSSIKATAEKMFLHPNTVSYRIKKVKGIIGNELNSPEFKLAYLFALESNILLNQ</sequence>
<dbReference type="InterPro" id="IPR041522">
    <property type="entry name" value="CdaR_GGDEF"/>
</dbReference>
<evidence type="ECO:0000259" key="4">
    <source>
        <dbReference type="Pfam" id="PF17853"/>
    </source>
</evidence>
<dbReference type="Pfam" id="PF07905">
    <property type="entry name" value="PucR"/>
    <property type="match status" value="1"/>
</dbReference>
<feature type="domain" description="PucR C-terminal helix-turn-helix" evidence="3">
    <location>
        <begin position="494"/>
        <end position="551"/>
    </location>
</feature>
<dbReference type="RefSeq" id="WP_117312797.1">
    <property type="nucleotide sequence ID" value="NZ_JBHRUJ010000017.1"/>
</dbReference>
<evidence type="ECO:0000313" key="5">
    <source>
        <dbReference type="EMBL" id="MFC3212267.1"/>
    </source>
</evidence>
<dbReference type="InterPro" id="IPR012914">
    <property type="entry name" value="PucR_dom"/>
</dbReference>
<dbReference type="InterPro" id="IPR051448">
    <property type="entry name" value="CdaR-like_regulators"/>
</dbReference>
<dbReference type="InterPro" id="IPR042070">
    <property type="entry name" value="PucR_C-HTH_sf"/>
</dbReference>
<dbReference type="PANTHER" id="PTHR33744">
    <property type="entry name" value="CARBOHYDRATE DIACID REGULATOR"/>
    <property type="match status" value="1"/>
</dbReference>
<dbReference type="Gene3D" id="1.10.10.2840">
    <property type="entry name" value="PucR C-terminal helix-turn-helix domain"/>
    <property type="match status" value="1"/>
</dbReference>
<feature type="domain" description="Purine catabolism PurC-like" evidence="2">
    <location>
        <begin position="6"/>
        <end position="123"/>
    </location>
</feature>
<protein>
    <submittedName>
        <fullName evidence="5">PucR family transcriptional regulator</fullName>
    </submittedName>
</protein>
<evidence type="ECO:0000259" key="2">
    <source>
        <dbReference type="Pfam" id="PF07905"/>
    </source>
</evidence>